<dbReference type="VEuPathDB" id="CryptoDB:Cvel_3892"/>
<gene>
    <name evidence="2" type="ORF">Cvel_3892</name>
</gene>
<organism evidence="2">
    <name type="scientific">Chromera velia CCMP2878</name>
    <dbReference type="NCBI Taxonomy" id="1169474"/>
    <lineage>
        <taxon>Eukaryota</taxon>
        <taxon>Sar</taxon>
        <taxon>Alveolata</taxon>
        <taxon>Colpodellida</taxon>
        <taxon>Chromeraceae</taxon>
        <taxon>Chromera</taxon>
    </lineage>
</organism>
<dbReference type="AlphaFoldDB" id="A0A0G4FY57"/>
<feature type="region of interest" description="Disordered" evidence="1">
    <location>
        <begin position="1"/>
        <end position="112"/>
    </location>
</feature>
<dbReference type="EMBL" id="CDMZ01000728">
    <property type="protein sequence ID" value="CEM20280.1"/>
    <property type="molecule type" value="Genomic_DNA"/>
</dbReference>
<evidence type="ECO:0000313" key="2">
    <source>
        <dbReference type="EMBL" id="CEM20280.1"/>
    </source>
</evidence>
<protein>
    <submittedName>
        <fullName evidence="2">Uncharacterized protein</fullName>
    </submittedName>
</protein>
<feature type="compositionally biased region" description="Polar residues" evidence="1">
    <location>
        <begin position="57"/>
        <end position="77"/>
    </location>
</feature>
<evidence type="ECO:0000256" key="1">
    <source>
        <dbReference type="SAM" id="MobiDB-lite"/>
    </source>
</evidence>
<feature type="region of interest" description="Disordered" evidence="1">
    <location>
        <begin position="288"/>
        <end position="313"/>
    </location>
</feature>
<sequence>MSGWQSGALNGRQGPPRVGVGVSPRNLPSPRSTLEPVQRPGTGVGVGAPLKPRRSRSPTGRFSNNTSVPVLSPQRSSVPEAGKRISLQDLNKSNFRRASDNPQGRPDSPTKTVMQNVNQKKRVHWDQQNLISIRQDMKEYREKSFRAKQVEMLLSRSSSNLSLMSGAAPAGEGTANEVPVLPGKAPIMAQQPLGDQPGDSQLNFPDAMALSMSISPILDTVSESELTEDMSSTELLKRMVSQHREEAGEDAIAIADSLYATFKKSSRRERLGNFGGKTLRQAMKAALTEDDPELDPKSPTMSNFTEGTNSPTLSMQSRATEKEETFKAALVAFVKRNKGDVSFVSLMVSRNGGW</sequence>
<name>A0A0G4FY57_9ALVE</name>
<reference evidence="2" key="1">
    <citation type="submission" date="2014-11" db="EMBL/GenBank/DDBJ databases">
        <authorList>
            <person name="Otto D Thomas"/>
            <person name="Naeem Raeece"/>
        </authorList>
    </citation>
    <scope>NUCLEOTIDE SEQUENCE</scope>
</reference>
<feature type="compositionally biased region" description="Low complexity" evidence="1">
    <location>
        <begin position="11"/>
        <end position="25"/>
    </location>
</feature>
<accession>A0A0G4FY57</accession>
<proteinExistence type="predicted"/>
<feature type="compositionally biased region" description="Polar residues" evidence="1">
    <location>
        <begin position="299"/>
        <end position="313"/>
    </location>
</feature>